<sequence>MPLREPISNQNRPDILSSIRRFILLTEQLWQEKDKGYPLSGYKAVRLTTHFYDNLANPVASCHW</sequence>
<name>A0A286M2Z6_GRABC</name>
<organism evidence="1 2">
    <name type="scientific">Granulibacter bethesdensis (strain ATCC BAA-1260 / CGDNIH1)</name>
    <dbReference type="NCBI Taxonomy" id="391165"/>
    <lineage>
        <taxon>Bacteria</taxon>
        <taxon>Pseudomonadati</taxon>
        <taxon>Pseudomonadota</taxon>
        <taxon>Alphaproteobacteria</taxon>
        <taxon>Acetobacterales</taxon>
        <taxon>Acetobacteraceae</taxon>
        <taxon>Granulibacter</taxon>
    </lineage>
</organism>
<dbReference type="EMBL" id="CP000394">
    <property type="protein sequence ID" value="ASV62395.1"/>
    <property type="molecule type" value="Genomic_DNA"/>
</dbReference>
<keyword evidence="2" id="KW-1185">Reference proteome</keyword>
<dbReference type="Proteomes" id="UP000001963">
    <property type="component" value="Chromosome"/>
</dbReference>
<accession>A0A286M2Z6</accession>
<evidence type="ECO:0000313" key="2">
    <source>
        <dbReference type="Proteomes" id="UP000001963"/>
    </source>
</evidence>
<proteinExistence type="predicted"/>
<gene>
    <name evidence="1" type="ordered locus">GbCGDNIH1_5094</name>
</gene>
<dbReference type="KEGG" id="gbe:GbCGDNIH1_5094"/>
<evidence type="ECO:0000313" key="1">
    <source>
        <dbReference type="EMBL" id="ASV62395.1"/>
    </source>
</evidence>
<protein>
    <submittedName>
        <fullName evidence="1">Uncharacterized protein</fullName>
    </submittedName>
</protein>
<reference evidence="1 2" key="1">
    <citation type="journal article" date="2007" name="J. Bacteriol.">
        <title>Genome sequence analysis of the emerging human pathogenic acetic acid bacterium Granulibacter bethesdensis.</title>
        <authorList>
            <person name="Greenberg D.E."/>
            <person name="Porcella S.F."/>
            <person name="Zelazny A.M."/>
            <person name="Virtaneva K."/>
            <person name="Sturdevant D.E."/>
            <person name="Kupko J.J.III."/>
            <person name="Barbian K.D."/>
            <person name="Babar A."/>
            <person name="Dorward D.W."/>
            <person name="Holland S.M."/>
        </authorList>
    </citation>
    <scope>NUCLEOTIDE SEQUENCE [LARGE SCALE GENOMIC DNA]</scope>
    <source>
        <strain evidence="2">ATCC BAA-1260 / CGDNIH1</strain>
    </source>
</reference>
<dbReference type="AlphaFoldDB" id="A0A286M2Z6"/>